<dbReference type="InterPro" id="IPR044944">
    <property type="entry name" value="NOS_dom_3"/>
</dbReference>
<evidence type="ECO:0000313" key="17">
    <source>
        <dbReference type="EMBL" id="KAF0302070.1"/>
    </source>
</evidence>
<dbReference type="Pfam" id="PF02898">
    <property type="entry name" value="NO_synthase"/>
    <property type="match status" value="1"/>
</dbReference>
<keyword evidence="14" id="KW-0408">Iron</keyword>
<comment type="cofactor">
    <cofactor evidence="1">
        <name>FMN</name>
        <dbReference type="ChEBI" id="CHEBI:58210"/>
    </cofactor>
</comment>
<feature type="region of interest" description="Disordered" evidence="15">
    <location>
        <begin position="65"/>
        <end position="86"/>
    </location>
</feature>
<evidence type="ECO:0000256" key="4">
    <source>
        <dbReference type="ARBA" id="ARBA00006267"/>
    </source>
</evidence>
<evidence type="ECO:0000256" key="6">
    <source>
        <dbReference type="ARBA" id="ARBA00022617"/>
    </source>
</evidence>
<feature type="domain" description="Nitric oxide synthase (NOS)" evidence="16">
    <location>
        <begin position="149"/>
        <end position="156"/>
    </location>
</feature>
<dbReference type="InterPro" id="IPR044943">
    <property type="entry name" value="NOS_dom_1"/>
</dbReference>
<reference evidence="17 18" key="1">
    <citation type="submission" date="2019-07" db="EMBL/GenBank/DDBJ databases">
        <title>Draft genome assembly of a fouling barnacle, Amphibalanus amphitrite (Darwin, 1854): The first reference genome for Thecostraca.</title>
        <authorList>
            <person name="Kim W."/>
        </authorList>
    </citation>
    <scope>NUCLEOTIDE SEQUENCE [LARGE SCALE GENOMIC DNA]</scope>
    <source>
        <strain evidence="17">SNU_AA5</strain>
        <tissue evidence="17">Soma without cirri and trophi</tissue>
    </source>
</reference>
<evidence type="ECO:0000313" key="18">
    <source>
        <dbReference type="Proteomes" id="UP000440578"/>
    </source>
</evidence>
<organism evidence="17 18">
    <name type="scientific">Amphibalanus amphitrite</name>
    <name type="common">Striped barnacle</name>
    <name type="synonym">Balanus amphitrite</name>
    <dbReference type="NCBI Taxonomy" id="1232801"/>
    <lineage>
        <taxon>Eukaryota</taxon>
        <taxon>Metazoa</taxon>
        <taxon>Ecdysozoa</taxon>
        <taxon>Arthropoda</taxon>
        <taxon>Crustacea</taxon>
        <taxon>Multicrustacea</taxon>
        <taxon>Cirripedia</taxon>
        <taxon>Thoracica</taxon>
        <taxon>Thoracicalcarea</taxon>
        <taxon>Balanomorpha</taxon>
        <taxon>Balanoidea</taxon>
        <taxon>Balanidae</taxon>
        <taxon>Amphibalaninae</taxon>
        <taxon>Amphibalanus</taxon>
    </lineage>
</organism>
<sequence length="474" mass="54480">MKETPEQTDTVPSGCPFTGFGSSKYHPMNRKFMKLKNYQNGQEFVDTLCNQAHEDTPCQPKHCGGSVMFPRSPEHQDRPRGTPRSQEVLLQEAKEFIDGYYRSMNRPPSGFHQARWEQIQAEVAKTGTYQLTTQELTYGAKMAWRNAYRCIGRIQWNKLTLFDARSVTTASQMFDAICNHIKYTTNKGNLRSAITVFPQRTDGKHDYRVWNMQLVSYAGYRNEDGTITGDPANVEFTEVCQKLGWKSPKGRFDILPIVVSAGGQDPEFFDIPEDVILRIHISHPKYPWFKDMGLQWYALPAVSGMMFDCGGIEFCACPFSGWYMSTEVAARDLCDPQRYNMLEPIAKNMGLDTSNYRNLWKDQALVEANLAVLHSYQEANVTIVDHHTAADSFMKFMENEQRLRGGCPADWVWIVPPMSGSVTPVFHQEMSRYIVKPTYSYQVQAWKTHNWKKRDGSEAVRKQQRKFHFKEIAG</sequence>
<dbReference type="GO" id="GO:0004517">
    <property type="term" value="F:nitric-oxide synthase activity"/>
    <property type="evidence" value="ECO:0007669"/>
    <property type="project" value="UniProtKB-EC"/>
</dbReference>
<evidence type="ECO:0000256" key="13">
    <source>
        <dbReference type="ARBA" id="ARBA00023002"/>
    </source>
</evidence>
<dbReference type="Proteomes" id="UP000440578">
    <property type="component" value="Unassembled WGS sequence"/>
</dbReference>
<dbReference type="GO" id="GO:0046872">
    <property type="term" value="F:metal ion binding"/>
    <property type="evidence" value="ECO:0007669"/>
    <property type="project" value="UniProtKB-KW"/>
</dbReference>
<dbReference type="PANTHER" id="PTHR43410">
    <property type="entry name" value="NITRIC OXIDE SYNTHASE OXYGENASE"/>
    <property type="match status" value="1"/>
</dbReference>
<dbReference type="PROSITE" id="PS60001">
    <property type="entry name" value="NOS"/>
    <property type="match status" value="1"/>
</dbReference>
<evidence type="ECO:0000256" key="8">
    <source>
        <dbReference type="ARBA" id="ARBA00022643"/>
    </source>
</evidence>
<accession>A0A6A4WEN8</accession>
<evidence type="ECO:0000256" key="5">
    <source>
        <dbReference type="ARBA" id="ARBA00012989"/>
    </source>
</evidence>
<dbReference type="InterPro" id="IPR004030">
    <property type="entry name" value="NOS_N"/>
</dbReference>
<evidence type="ECO:0000256" key="11">
    <source>
        <dbReference type="ARBA" id="ARBA00022857"/>
    </source>
</evidence>
<evidence type="ECO:0000256" key="3">
    <source>
        <dbReference type="ARBA" id="ARBA00001974"/>
    </source>
</evidence>
<keyword evidence="12" id="KW-0112">Calmodulin-binding</keyword>
<keyword evidence="13" id="KW-0560">Oxidoreductase</keyword>
<dbReference type="EMBL" id="VIIS01001098">
    <property type="protein sequence ID" value="KAF0302070.1"/>
    <property type="molecule type" value="Genomic_DNA"/>
</dbReference>
<dbReference type="GO" id="GO:0006809">
    <property type="term" value="P:nitric oxide biosynthetic process"/>
    <property type="evidence" value="ECO:0007669"/>
    <property type="project" value="InterPro"/>
</dbReference>
<dbReference type="SUPFAM" id="SSF56512">
    <property type="entry name" value="Nitric oxide (NO) synthase oxygenase domain"/>
    <property type="match status" value="1"/>
</dbReference>
<keyword evidence="10" id="KW-0274">FAD</keyword>
<evidence type="ECO:0000256" key="12">
    <source>
        <dbReference type="ARBA" id="ARBA00022860"/>
    </source>
</evidence>
<keyword evidence="8" id="KW-0288">FMN</keyword>
<protein>
    <recommendedName>
        <fullName evidence="5">nitric-oxide synthase (NADPH)</fullName>
        <ecNumber evidence="5">1.14.13.39</ecNumber>
    </recommendedName>
</protein>
<comment type="caution">
    <text evidence="17">The sequence shown here is derived from an EMBL/GenBank/DDBJ whole genome shotgun (WGS) entry which is preliminary data.</text>
</comment>
<evidence type="ECO:0000256" key="10">
    <source>
        <dbReference type="ARBA" id="ARBA00022827"/>
    </source>
</evidence>
<comment type="cofactor">
    <cofactor evidence="3">
        <name>FAD</name>
        <dbReference type="ChEBI" id="CHEBI:57692"/>
    </cofactor>
</comment>
<keyword evidence="9" id="KW-0479">Metal-binding</keyword>
<dbReference type="EC" id="1.14.13.39" evidence="5"/>
<evidence type="ECO:0000256" key="14">
    <source>
        <dbReference type="ARBA" id="ARBA00023004"/>
    </source>
</evidence>
<keyword evidence="11" id="KW-0521">NADP</keyword>
<evidence type="ECO:0000256" key="15">
    <source>
        <dbReference type="SAM" id="MobiDB-lite"/>
    </source>
</evidence>
<dbReference type="Gene3D" id="3.90.440.10">
    <property type="entry name" value="Nitric Oxide Synthase,Heme Domain,Chain A domain 2"/>
    <property type="match status" value="1"/>
</dbReference>
<comment type="cofactor">
    <cofactor evidence="2">
        <name>heme b</name>
        <dbReference type="ChEBI" id="CHEBI:60344"/>
    </cofactor>
</comment>
<evidence type="ECO:0000256" key="2">
    <source>
        <dbReference type="ARBA" id="ARBA00001970"/>
    </source>
</evidence>
<dbReference type="InterPro" id="IPR036119">
    <property type="entry name" value="NOS_N_sf"/>
</dbReference>
<dbReference type="CDD" id="cd00795">
    <property type="entry name" value="NOS_oxygenase_euk"/>
    <property type="match status" value="1"/>
</dbReference>
<evidence type="ECO:0000256" key="1">
    <source>
        <dbReference type="ARBA" id="ARBA00001917"/>
    </source>
</evidence>
<dbReference type="InterPro" id="IPR050607">
    <property type="entry name" value="NOS"/>
</dbReference>
<dbReference type="InterPro" id="IPR044940">
    <property type="entry name" value="NOS_dom_2"/>
</dbReference>
<keyword evidence="7" id="KW-0285">Flavoprotein</keyword>
<dbReference type="FunFam" id="3.90.440.10:FF:000001">
    <property type="entry name" value="Endothelial nitric oxide synthase"/>
    <property type="match status" value="1"/>
</dbReference>
<evidence type="ECO:0000259" key="16">
    <source>
        <dbReference type="PROSITE" id="PS60001"/>
    </source>
</evidence>
<dbReference type="PANTHER" id="PTHR43410:SF1">
    <property type="entry name" value="NITRIC OXIDE SYNTHASE"/>
    <property type="match status" value="1"/>
</dbReference>
<dbReference type="Gene3D" id="3.90.1230.10">
    <property type="entry name" value="Nitric Oxide Synthase, Chain A, domain 3"/>
    <property type="match status" value="1"/>
</dbReference>
<dbReference type="GO" id="GO:0005516">
    <property type="term" value="F:calmodulin binding"/>
    <property type="evidence" value="ECO:0007669"/>
    <property type="project" value="UniProtKB-KW"/>
</dbReference>
<evidence type="ECO:0000256" key="7">
    <source>
        <dbReference type="ARBA" id="ARBA00022630"/>
    </source>
</evidence>
<dbReference type="OrthoDB" id="1688044at2759"/>
<dbReference type="AlphaFoldDB" id="A0A6A4WEN8"/>
<keyword evidence="6" id="KW-0349">Heme</keyword>
<dbReference type="Gene3D" id="3.90.340.10">
    <property type="entry name" value="Nitric Oxide Synthase, Chain A, domain 1"/>
    <property type="match status" value="1"/>
</dbReference>
<keyword evidence="18" id="KW-1185">Reference proteome</keyword>
<comment type="similarity">
    <text evidence="4">Belongs to the NOS family.</text>
</comment>
<gene>
    <name evidence="17" type="primary">NOS_0</name>
    <name evidence="17" type="ORF">FJT64_025837</name>
</gene>
<evidence type="ECO:0000256" key="9">
    <source>
        <dbReference type="ARBA" id="ARBA00022723"/>
    </source>
</evidence>
<proteinExistence type="inferred from homology"/>
<name>A0A6A4WEN8_AMPAM</name>